<evidence type="ECO:0000259" key="5">
    <source>
        <dbReference type="PROSITE" id="PS50048"/>
    </source>
</evidence>
<dbReference type="SMART" id="SM00066">
    <property type="entry name" value="GAL4"/>
    <property type="match status" value="1"/>
</dbReference>
<evidence type="ECO:0000313" key="6">
    <source>
        <dbReference type="EMBL" id="CEL03584.1"/>
    </source>
</evidence>
<organism evidence="6 7">
    <name type="scientific">Aspergillus calidoustus</name>
    <dbReference type="NCBI Taxonomy" id="454130"/>
    <lineage>
        <taxon>Eukaryota</taxon>
        <taxon>Fungi</taxon>
        <taxon>Dikarya</taxon>
        <taxon>Ascomycota</taxon>
        <taxon>Pezizomycotina</taxon>
        <taxon>Eurotiomycetes</taxon>
        <taxon>Eurotiomycetidae</taxon>
        <taxon>Eurotiales</taxon>
        <taxon>Aspergillaceae</taxon>
        <taxon>Aspergillus</taxon>
        <taxon>Aspergillus subgen. Nidulantes</taxon>
    </lineage>
</organism>
<keyword evidence="1" id="KW-0805">Transcription regulation</keyword>
<dbReference type="PANTHER" id="PTHR37540">
    <property type="entry name" value="TRANSCRIPTION FACTOR (ACR-2), PUTATIVE-RELATED-RELATED"/>
    <property type="match status" value="1"/>
</dbReference>
<dbReference type="OrthoDB" id="4159781at2759"/>
<accession>A0A0U5FVN7</accession>
<dbReference type="PANTHER" id="PTHR37540:SF5">
    <property type="entry name" value="TRANSCRIPTION FACTOR DOMAIN-CONTAINING PROTEIN"/>
    <property type="match status" value="1"/>
</dbReference>
<keyword evidence="4" id="KW-0539">Nucleus</keyword>
<dbReference type="InterPro" id="IPR021858">
    <property type="entry name" value="Fun_TF"/>
</dbReference>
<dbReference type="STRING" id="454130.A0A0U5FVN7"/>
<dbReference type="GO" id="GO:0003677">
    <property type="term" value="F:DNA binding"/>
    <property type="evidence" value="ECO:0007669"/>
    <property type="project" value="UniProtKB-KW"/>
</dbReference>
<gene>
    <name evidence="6" type="ORF">ASPCAL04736</name>
</gene>
<dbReference type="Pfam" id="PF11951">
    <property type="entry name" value="Fungal_trans_2"/>
    <property type="match status" value="1"/>
</dbReference>
<keyword evidence="3" id="KW-0804">Transcription</keyword>
<dbReference type="PROSITE" id="PS00463">
    <property type="entry name" value="ZN2_CY6_FUNGAL_1"/>
    <property type="match status" value="1"/>
</dbReference>
<keyword evidence="7" id="KW-1185">Reference proteome</keyword>
<dbReference type="Proteomes" id="UP000054771">
    <property type="component" value="Unassembled WGS sequence"/>
</dbReference>
<reference evidence="7" key="1">
    <citation type="journal article" date="2016" name="Genome Announc.">
        <title>Draft genome sequences of fungus Aspergillus calidoustus.</title>
        <authorList>
            <person name="Horn F."/>
            <person name="Linde J."/>
            <person name="Mattern D.J."/>
            <person name="Walther G."/>
            <person name="Guthke R."/>
            <person name="Scherlach K."/>
            <person name="Martin K."/>
            <person name="Brakhage A.A."/>
            <person name="Petzke L."/>
            <person name="Valiante V."/>
        </authorList>
    </citation>
    <scope>NUCLEOTIDE SEQUENCE [LARGE SCALE GENOMIC DNA]</scope>
    <source>
        <strain evidence="7">SF006504</strain>
    </source>
</reference>
<dbReference type="EMBL" id="CDMC01000003">
    <property type="protein sequence ID" value="CEL03584.1"/>
    <property type="molecule type" value="Genomic_DNA"/>
</dbReference>
<proteinExistence type="predicted"/>
<dbReference type="PROSITE" id="PS50048">
    <property type="entry name" value="ZN2_CY6_FUNGAL_2"/>
    <property type="match status" value="1"/>
</dbReference>
<feature type="domain" description="Zn(2)-C6 fungal-type" evidence="5">
    <location>
        <begin position="9"/>
        <end position="39"/>
    </location>
</feature>
<protein>
    <recommendedName>
        <fullName evidence="5">Zn(2)-C6 fungal-type domain-containing protein</fullName>
    </recommendedName>
</protein>
<dbReference type="CDD" id="cd00067">
    <property type="entry name" value="GAL4"/>
    <property type="match status" value="1"/>
</dbReference>
<dbReference type="GO" id="GO:0000981">
    <property type="term" value="F:DNA-binding transcription factor activity, RNA polymerase II-specific"/>
    <property type="evidence" value="ECO:0007669"/>
    <property type="project" value="InterPro"/>
</dbReference>
<keyword evidence="2" id="KW-0238">DNA-binding</keyword>
<name>A0A0U5FVN7_ASPCI</name>
<evidence type="ECO:0000256" key="2">
    <source>
        <dbReference type="ARBA" id="ARBA00023125"/>
    </source>
</evidence>
<evidence type="ECO:0000256" key="4">
    <source>
        <dbReference type="ARBA" id="ARBA00023242"/>
    </source>
</evidence>
<dbReference type="SUPFAM" id="SSF57701">
    <property type="entry name" value="Zn2/Cys6 DNA-binding domain"/>
    <property type="match status" value="1"/>
</dbReference>
<dbReference type="Gene3D" id="4.10.240.10">
    <property type="entry name" value="Zn(2)-C6 fungal-type DNA-binding domain"/>
    <property type="match status" value="1"/>
</dbReference>
<dbReference type="AlphaFoldDB" id="A0A0U5FVN7"/>
<evidence type="ECO:0000256" key="1">
    <source>
        <dbReference type="ARBA" id="ARBA00023015"/>
    </source>
</evidence>
<dbReference type="InterPro" id="IPR001138">
    <property type="entry name" value="Zn2Cys6_DnaBD"/>
</dbReference>
<dbReference type="GO" id="GO:0008270">
    <property type="term" value="F:zinc ion binding"/>
    <property type="evidence" value="ECO:0007669"/>
    <property type="project" value="InterPro"/>
</dbReference>
<dbReference type="Pfam" id="PF00172">
    <property type="entry name" value="Zn_clus"/>
    <property type="match status" value="1"/>
</dbReference>
<evidence type="ECO:0000256" key="3">
    <source>
        <dbReference type="ARBA" id="ARBA00023163"/>
    </source>
</evidence>
<dbReference type="InterPro" id="IPR036864">
    <property type="entry name" value="Zn2-C6_fun-type_DNA-bd_sf"/>
</dbReference>
<sequence>MATQTMHLACEPCRFSKRKCDRVIPACGRCTRVVRVCYYDLQRVPARLAHWSSEPDRTIPDCVNTLSPRLQSRCPIPFRWYMPRLLKHYNESIESSRVESNCKSAAYKLQSVWFQHALNDQCLFHVTLYIGSSYFDIKTGNTPSTITLHHQNEVIRIINERLSHPVEALDDCTVAAVALLALFSSLSSDQAASQVHTAGLRRLIRLKGEQGHNGQAGLDGLLATLIQMNDVVQSIIFGPGDSDTLLPQGYHVVPPLGLECRVMEYRALPYRLIESSERLSPMSSTLSDSTMNLFREIYAFKIEISRLGNATAYARRLALRGRRQEIHPPASLLSDDDPIHCCCVLAASIFWLLMEAHYHSEVDAEILSAESVAETLDRSTRQLKTALSLVDATAWLKSNPIAYCWVCMVGAAVARSTSVRVWFWVRQAAVLRILTAVDDSTFLDDLWVHVVWLRRLAAAVIS</sequence>
<evidence type="ECO:0000313" key="7">
    <source>
        <dbReference type="Proteomes" id="UP000054771"/>
    </source>
</evidence>